<evidence type="ECO:0000259" key="5">
    <source>
        <dbReference type="Pfam" id="PF00899"/>
    </source>
</evidence>
<accession>A0A0X3PUH9</accession>
<dbReference type="GO" id="GO:0045116">
    <property type="term" value="P:protein neddylation"/>
    <property type="evidence" value="ECO:0007669"/>
    <property type="project" value="UniProtKB-UniPathway"/>
</dbReference>
<dbReference type="InterPro" id="IPR030667">
    <property type="entry name" value="APP-BP1"/>
</dbReference>
<evidence type="ECO:0000313" key="6">
    <source>
        <dbReference type="EMBL" id="JAP52152.1"/>
    </source>
</evidence>
<comment type="similarity">
    <text evidence="2">Belongs to the ubiquitin-activating E1 family. ULA1 subfamily.</text>
</comment>
<comment type="pathway">
    <text evidence="1">Protein modification; protein neddylation.</text>
</comment>
<dbReference type="PIRSF" id="PIRSF039099">
    <property type="entry name" value="APP-BP1"/>
    <property type="match status" value="1"/>
</dbReference>
<sequence length="618" mass="67956">MTVTTISQAKEQRYDRQLRLWGDRGQEVLEGVRICVIRASAVGSELLKNLVLPGVGNFTIVDSALVTESDLGNNFFVTKAYLGKPRAQAVTELISELNQGVKGAFVVETVDELLDNDPGFFLNFSVIVYTDVRESQLLRLSRIVSPARIPIVICNSTGFLGYLRVSVLEHAIIESHPDSTRPDFRLDRPLPALVKLANQPDHDLDTLPAKELAHIPWLIIIHKFVEQFRTSHGRFPTTYADKQELKKMIGLAASDLLEKCQARGETLEPFFELTNFQEACRAVNTAVIETKIPPDVAQIFDDCPGSLPVEGTFNSCSNENVSARTQHASITTSPLCGSSSKTASSPLANLTMPTFWRLVTALRDFTLHEGDGCLPLRGDLPDMTSDSSRYLRLLSVFREQAEWAVSRLAARLSDVEGLTLEDVRVLARNAAYLKVIRCRSLEEVLKLSPVRSEDLYLLPTHEENDSMVWYFVLRGAASFVAEEGRWPGSGTHCGGGAAGSAAGRAEKVARLRDGENAGEAAARGDSLTADQLVEMDLPLLRAHVNRILRASGLAINSVSDDYVYEMCRFGGGEVHSIAAFMGGIAAQEVIKLATHQFVPLSQPLIYNGITQRTEVLEF</sequence>
<proteinExistence type="inferred from homology"/>
<reference evidence="6" key="1">
    <citation type="submission" date="2016-01" db="EMBL/GenBank/DDBJ databases">
        <title>Reference transcriptome for the parasite Schistocephalus solidus: insights into the molecular evolution of parasitism.</title>
        <authorList>
            <person name="Hebert F.O."/>
            <person name="Grambauer S."/>
            <person name="Barber I."/>
            <person name="Landry C.R."/>
            <person name="Aubin-Horth N."/>
        </authorList>
    </citation>
    <scope>NUCLEOTIDE SEQUENCE</scope>
</reference>
<dbReference type="InterPro" id="IPR000594">
    <property type="entry name" value="ThiF_NAD_FAD-bd"/>
</dbReference>
<dbReference type="PANTHER" id="PTHR10953">
    <property type="entry name" value="UBIQUITIN-ACTIVATING ENZYME E1"/>
    <property type="match status" value="1"/>
</dbReference>
<dbReference type="GO" id="GO:0019781">
    <property type="term" value="F:NEDD8 activating enzyme activity"/>
    <property type="evidence" value="ECO:0007669"/>
    <property type="project" value="InterPro"/>
</dbReference>
<gene>
    <name evidence="6" type="ORF">TR87018</name>
</gene>
<dbReference type="SUPFAM" id="SSF69572">
    <property type="entry name" value="Activating enzymes of the ubiquitin-like proteins"/>
    <property type="match status" value="1"/>
</dbReference>
<dbReference type="InterPro" id="IPR045886">
    <property type="entry name" value="ThiF/MoeB/HesA"/>
</dbReference>
<protein>
    <recommendedName>
        <fullName evidence="3">NEDD8-activating enzyme E1 regulatory subunit</fullName>
    </recommendedName>
</protein>
<dbReference type="GO" id="GO:0005737">
    <property type="term" value="C:cytoplasm"/>
    <property type="evidence" value="ECO:0007669"/>
    <property type="project" value="TreeGrafter"/>
</dbReference>
<evidence type="ECO:0000256" key="4">
    <source>
        <dbReference type="ARBA" id="ARBA00022786"/>
    </source>
</evidence>
<dbReference type="AlphaFoldDB" id="A0A0X3PUH9"/>
<dbReference type="InterPro" id="IPR035985">
    <property type="entry name" value="Ubiquitin-activating_enz"/>
</dbReference>
<dbReference type="PANTHER" id="PTHR10953:SF29">
    <property type="entry name" value="NEDD8-ACTIVATING ENZYME E1 REGULATORY SUBUNIT"/>
    <property type="match status" value="1"/>
</dbReference>
<dbReference type="Gene3D" id="3.40.50.720">
    <property type="entry name" value="NAD(P)-binding Rossmann-like Domain"/>
    <property type="match status" value="2"/>
</dbReference>
<organism evidence="6">
    <name type="scientific">Schistocephalus solidus</name>
    <name type="common">Tapeworm</name>
    <dbReference type="NCBI Taxonomy" id="70667"/>
    <lineage>
        <taxon>Eukaryota</taxon>
        <taxon>Metazoa</taxon>
        <taxon>Spiralia</taxon>
        <taxon>Lophotrochozoa</taxon>
        <taxon>Platyhelminthes</taxon>
        <taxon>Cestoda</taxon>
        <taxon>Eucestoda</taxon>
        <taxon>Diphyllobothriidea</taxon>
        <taxon>Diphyllobothriidae</taxon>
        <taxon>Schistocephalus</taxon>
    </lineage>
</organism>
<dbReference type="Pfam" id="PF00899">
    <property type="entry name" value="ThiF"/>
    <property type="match status" value="1"/>
</dbReference>
<feature type="domain" description="THIF-type NAD/FAD binding fold" evidence="5">
    <location>
        <begin position="14"/>
        <end position="612"/>
    </location>
</feature>
<name>A0A0X3PUH9_SCHSO</name>
<dbReference type="UniPathway" id="UPA00885"/>
<evidence type="ECO:0000256" key="1">
    <source>
        <dbReference type="ARBA" id="ARBA00005032"/>
    </source>
</evidence>
<evidence type="ECO:0000256" key="2">
    <source>
        <dbReference type="ARBA" id="ARBA00006868"/>
    </source>
</evidence>
<dbReference type="EMBL" id="GEEE01011073">
    <property type="protein sequence ID" value="JAP52152.1"/>
    <property type="molecule type" value="Transcribed_RNA"/>
</dbReference>
<evidence type="ECO:0000256" key="3">
    <source>
        <dbReference type="ARBA" id="ARBA00015407"/>
    </source>
</evidence>
<keyword evidence="4" id="KW-0833">Ubl conjugation pathway</keyword>